<evidence type="ECO:0008006" key="6">
    <source>
        <dbReference type="Google" id="ProtNLM"/>
    </source>
</evidence>
<reference evidence="4 5" key="1">
    <citation type="submission" date="2020-08" db="EMBL/GenBank/DDBJ databases">
        <title>Sequencing the genomes of 1000 actinobacteria strains.</title>
        <authorList>
            <person name="Klenk H.-P."/>
        </authorList>
    </citation>
    <scope>NUCLEOTIDE SEQUENCE [LARGE SCALE GENOMIC DNA]</scope>
    <source>
        <strain evidence="4 5">DSM 45582</strain>
    </source>
</reference>
<name>A0A840NEJ7_9PSEU</name>
<dbReference type="PANTHER" id="PTHR34075">
    <property type="entry name" value="BLR3430 PROTEIN"/>
    <property type="match status" value="1"/>
</dbReference>
<dbReference type="EMBL" id="JACHIV010000001">
    <property type="protein sequence ID" value="MBB5069401.1"/>
    <property type="molecule type" value="Genomic_DNA"/>
</dbReference>
<dbReference type="InterPro" id="IPR002878">
    <property type="entry name" value="ChsH2_C"/>
</dbReference>
<dbReference type="InterPro" id="IPR012340">
    <property type="entry name" value="NA-bd_OB-fold"/>
</dbReference>
<comment type="caution">
    <text evidence="4">The sequence shown here is derived from an EMBL/GenBank/DDBJ whole genome shotgun (WGS) entry which is preliminary data.</text>
</comment>
<dbReference type="SUPFAM" id="SSF50249">
    <property type="entry name" value="Nucleic acid-binding proteins"/>
    <property type="match status" value="1"/>
</dbReference>
<dbReference type="InterPro" id="IPR022002">
    <property type="entry name" value="ChsH2_Znr"/>
</dbReference>
<dbReference type="Gene3D" id="6.10.30.10">
    <property type="match status" value="1"/>
</dbReference>
<dbReference type="AlphaFoldDB" id="A0A840NEJ7"/>
<evidence type="ECO:0000259" key="3">
    <source>
        <dbReference type="Pfam" id="PF13452"/>
    </source>
</evidence>
<dbReference type="Gene3D" id="3.10.129.10">
    <property type="entry name" value="Hotdog Thioesterase"/>
    <property type="match status" value="1"/>
</dbReference>
<organism evidence="4 5">
    <name type="scientific">Saccharopolyspora gloriosae</name>
    <dbReference type="NCBI Taxonomy" id="455344"/>
    <lineage>
        <taxon>Bacteria</taxon>
        <taxon>Bacillati</taxon>
        <taxon>Actinomycetota</taxon>
        <taxon>Actinomycetes</taxon>
        <taxon>Pseudonocardiales</taxon>
        <taxon>Pseudonocardiaceae</taxon>
        <taxon>Saccharopolyspora</taxon>
    </lineage>
</organism>
<dbReference type="InterPro" id="IPR039569">
    <property type="entry name" value="FAS1-like_DH_region"/>
</dbReference>
<feature type="domain" description="ChsH2 rubredoxin-like zinc ribbon" evidence="2">
    <location>
        <begin position="212"/>
        <end position="246"/>
    </location>
</feature>
<proteinExistence type="predicted"/>
<dbReference type="RefSeq" id="WP_184479091.1">
    <property type="nucleotide sequence ID" value="NZ_JACHIV010000001.1"/>
</dbReference>
<sequence length="331" mass="36169">MTVETDEARDTDQAIPAIAERIKAAGESGPRLARDPVNQPMINNWVEALRDGNPVYTSPEAAAESAHGALVAPPAMAQVWTMPGLHPDYETDDPLHAMMSALDEFGFGSVVATNCEQTYHRYLRHGERVAVTTRLESVVGPKRTGLGEGWFVTTRNVWYVGAEPVAEMMFRVLKFRPPSREAPPEPAPEPAAAPAAAPAILPAINRDTAYFWEGTAAGELRIQRCGQCGLLRHPPGPMCPECGATAPTHLVAAGHGEVYSYVVHHHPPLPGKELPLVIALVELDEGVRMLGELHDVDPDEVSVGLRVEVDFRHGDQVSMPFWRPRQRRSAR</sequence>
<accession>A0A840NEJ7</accession>
<dbReference type="Pfam" id="PF12172">
    <property type="entry name" value="zf-ChsH2"/>
    <property type="match status" value="1"/>
</dbReference>
<dbReference type="Pfam" id="PF13452">
    <property type="entry name" value="FAS1_DH_region"/>
    <property type="match status" value="1"/>
</dbReference>
<dbReference type="InterPro" id="IPR052513">
    <property type="entry name" value="Thioester_dehydratase-like"/>
</dbReference>
<feature type="domain" description="ChsH2 C-terminal OB-fold" evidence="1">
    <location>
        <begin position="252"/>
        <end position="312"/>
    </location>
</feature>
<dbReference type="PANTHER" id="PTHR34075:SF5">
    <property type="entry name" value="BLR3430 PROTEIN"/>
    <property type="match status" value="1"/>
</dbReference>
<evidence type="ECO:0000259" key="2">
    <source>
        <dbReference type="Pfam" id="PF12172"/>
    </source>
</evidence>
<evidence type="ECO:0000259" key="1">
    <source>
        <dbReference type="Pfam" id="PF01796"/>
    </source>
</evidence>
<feature type="domain" description="FAS1-like dehydratase" evidence="3">
    <location>
        <begin position="34"/>
        <end position="167"/>
    </location>
</feature>
<protein>
    <recommendedName>
        <fullName evidence="6">DNA-binding protein</fullName>
    </recommendedName>
</protein>
<dbReference type="InterPro" id="IPR029069">
    <property type="entry name" value="HotDog_dom_sf"/>
</dbReference>
<gene>
    <name evidence="4" type="ORF">BJ969_002489</name>
</gene>
<dbReference type="SUPFAM" id="SSF54637">
    <property type="entry name" value="Thioesterase/thiol ester dehydrase-isomerase"/>
    <property type="match status" value="1"/>
</dbReference>
<dbReference type="Pfam" id="PF01796">
    <property type="entry name" value="OB_ChsH2_C"/>
    <property type="match status" value="1"/>
</dbReference>
<dbReference type="Proteomes" id="UP000580474">
    <property type="component" value="Unassembled WGS sequence"/>
</dbReference>
<evidence type="ECO:0000313" key="4">
    <source>
        <dbReference type="EMBL" id="MBB5069401.1"/>
    </source>
</evidence>
<evidence type="ECO:0000313" key="5">
    <source>
        <dbReference type="Proteomes" id="UP000580474"/>
    </source>
</evidence>
<keyword evidence="5" id="KW-1185">Reference proteome</keyword>